<keyword evidence="1" id="KW-1133">Transmembrane helix</keyword>
<accession>A0A2P2JYJ2</accession>
<feature type="transmembrane region" description="Helical" evidence="1">
    <location>
        <begin position="19"/>
        <end position="36"/>
    </location>
</feature>
<reference evidence="2" key="1">
    <citation type="submission" date="2018-02" db="EMBL/GenBank/DDBJ databases">
        <title>Rhizophora mucronata_Transcriptome.</title>
        <authorList>
            <person name="Meera S.P."/>
            <person name="Sreeshan A."/>
            <person name="Augustine A."/>
        </authorList>
    </citation>
    <scope>NUCLEOTIDE SEQUENCE</scope>
    <source>
        <tissue evidence="2">Leaf</tissue>
    </source>
</reference>
<evidence type="ECO:0000256" key="1">
    <source>
        <dbReference type="SAM" id="Phobius"/>
    </source>
</evidence>
<organism evidence="2">
    <name type="scientific">Rhizophora mucronata</name>
    <name type="common">Asiatic mangrove</name>
    <dbReference type="NCBI Taxonomy" id="61149"/>
    <lineage>
        <taxon>Eukaryota</taxon>
        <taxon>Viridiplantae</taxon>
        <taxon>Streptophyta</taxon>
        <taxon>Embryophyta</taxon>
        <taxon>Tracheophyta</taxon>
        <taxon>Spermatophyta</taxon>
        <taxon>Magnoliopsida</taxon>
        <taxon>eudicotyledons</taxon>
        <taxon>Gunneridae</taxon>
        <taxon>Pentapetalae</taxon>
        <taxon>rosids</taxon>
        <taxon>fabids</taxon>
        <taxon>Malpighiales</taxon>
        <taxon>Rhizophoraceae</taxon>
        <taxon>Rhizophora</taxon>
    </lineage>
</organism>
<keyword evidence="1" id="KW-0812">Transmembrane</keyword>
<evidence type="ECO:0000313" key="2">
    <source>
        <dbReference type="EMBL" id="MBW98539.1"/>
    </source>
</evidence>
<name>A0A2P2JYJ2_RHIMU</name>
<sequence>MDCHCLNVAKVSFFSSFDYHFALLLMPFSWTLWLRLRLIEVLVTPSHE</sequence>
<dbReference type="EMBL" id="GGEC01018056">
    <property type="protein sequence ID" value="MBW98539.1"/>
    <property type="molecule type" value="Transcribed_RNA"/>
</dbReference>
<protein>
    <submittedName>
        <fullName evidence="2">Uncharacterized protein</fullName>
    </submittedName>
</protein>
<keyword evidence="1" id="KW-0472">Membrane</keyword>
<dbReference type="AlphaFoldDB" id="A0A2P2JYJ2"/>
<proteinExistence type="predicted"/>